<dbReference type="STRING" id="1802514.A2955_01570"/>
<dbReference type="Gene3D" id="3.90.1640.10">
    <property type="entry name" value="inorganic pyrophosphatase (n-terminal core)"/>
    <property type="match status" value="1"/>
</dbReference>
<evidence type="ECO:0000313" key="3">
    <source>
        <dbReference type="Proteomes" id="UP000177501"/>
    </source>
</evidence>
<organism evidence="2 3">
    <name type="scientific">Candidatus Woesebacteria bacterium RIFCSPLOWO2_01_FULL_37_19</name>
    <dbReference type="NCBI Taxonomy" id="1802514"/>
    <lineage>
        <taxon>Bacteria</taxon>
        <taxon>Candidatus Woeseibacteriota</taxon>
    </lineage>
</organism>
<dbReference type="PANTHER" id="PTHR47618:SF1">
    <property type="entry name" value="BIFUNCTIONAL OLIGORIBONUCLEASE AND PAP PHOSPHATASE NRNA"/>
    <property type="match status" value="1"/>
</dbReference>
<evidence type="ECO:0000256" key="1">
    <source>
        <dbReference type="SAM" id="MobiDB-lite"/>
    </source>
</evidence>
<feature type="region of interest" description="Disordered" evidence="1">
    <location>
        <begin position="289"/>
        <end position="341"/>
    </location>
</feature>
<dbReference type="InterPro" id="IPR038763">
    <property type="entry name" value="DHH_sf"/>
</dbReference>
<feature type="compositionally biased region" description="Basic and acidic residues" evidence="1">
    <location>
        <begin position="321"/>
        <end position="334"/>
    </location>
</feature>
<reference evidence="2 3" key="1">
    <citation type="journal article" date="2016" name="Nat. Commun.">
        <title>Thousands of microbial genomes shed light on interconnected biogeochemical processes in an aquifer system.</title>
        <authorList>
            <person name="Anantharaman K."/>
            <person name="Brown C.T."/>
            <person name="Hug L.A."/>
            <person name="Sharon I."/>
            <person name="Castelle C.J."/>
            <person name="Probst A.J."/>
            <person name="Thomas B.C."/>
            <person name="Singh A."/>
            <person name="Wilkins M.J."/>
            <person name="Karaoz U."/>
            <person name="Brodie E.L."/>
            <person name="Williams K.H."/>
            <person name="Hubbard S.S."/>
            <person name="Banfield J.F."/>
        </authorList>
    </citation>
    <scope>NUCLEOTIDE SEQUENCE [LARGE SCALE GENOMIC DNA]</scope>
</reference>
<dbReference type="AlphaFoldDB" id="A0A1F8B3G6"/>
<dbReference type="InterPro" id="IPR051319">
    <property type="entry name" value="Oligoribo/pAp-PDE_c-di-AMP_PDE"/>
</dbReference>
<evidence type="ECO:0000313" key="2">
    <source>
        <dbReference type="EMBL" id="OGM58583.1"/>
    </source>
</evidence>
<sequence>MENSFKNIIDKSKSILILLPIRPYFDQVASGLSLFLSLRDQKNVQISCPSPMVVEFNRLVGVNKISQELGNKNLIVRFTDYKANDIERVSYDIENSQFRLTVIPKQNINPPSKDQIELAYSGVSADTIIIVGGANESHFPAIISKELSGADVVHVGTRDITLSSNKSFISFSRPASSVSEVVYSLIKESGYPIDEDIATNLLSGIEEGSSKFTESGTSALTFAAIADLMQSGGKRMAPAPYQRREFTPGSIPSTPTQTTRAPMITYTPTTQSQPPSVSQIPAPTPVAIVNPNVPTAHVPQQAQPKATSQTQNDVSDEQSDEEKNAPKDWLEPKIFKGTSAS</sequence>
<gene>
    <name evidence="2" type="ORF">A2955_01570</name>
</gene>
<dbReference type="Proteomes" id="UP000177501">
    <property type="component" value="Unassembled WGS sequence"/>
</dbReference>
<feature type="region of interest" description="Disordered" evidence="1">
    <location>
        <begin position="234"/>
        <end position="261"/>
    </location>
</feature>
<accession>A0A1F8B3G6</accession>
<proteinExistence type="predicted"/>
<feature type="compositionally biased region" description="Polar residues" evidence="1">
    <location>
        <begin position="250"/>
        <end position="260"/>
    </location>
</feature>
<feature type="compositionally biased region" description="Polar residues" evidence="1">
    <location>
        <begin position="298"/>
        <end position="313"/>
    </location>
</feature>
<comment type="caution">
    <text evidence="2">The sequence shown here is derived from an EMBL/GenBank/DDBJ whole genome shotgun (WGS) entry which is preliminary data.</text>
</comment>
<dbReference type="PANTHER" id="PTHR47618">
    <property type="entry name" value="BIFUNCTIONAL OLIGORIBONUCLEASE AND PAP PHOSPHATASE NRNA"/>
    <property type="match status" value="1"/>
</dbReference>
<dbReference type="EMBL" id="MGHA01000044">
    <property type="protein sequence ID" value="OGM58583.1"/>
    <property type="molecule type" value="Genomic_DNA"/>
</dbReference>
<dbReference type="SUPFAM" id="SSF64182">
    <property type="entry name" value="DHH phosphoesterases"/>
    <property type="match status" value="1"/>
</dbReference>
<name>A0A1F8B3G6_9BACT</name>
<protein>
    <submittedName>
        <fullName evidence="2">Uncharacterized protein</fullName>
    </submittedName>
</protein>